<proteinExistence type="predicted"/>
<dbReference type="AlphaFoldDB" id="A0AAP0QPM6"/>
<evidence type="ECO:0000313" key="2">
    <source>
        <dbReference type="Proteomes" id="UP001428341"/>
    </source>
</evidence>
<reference evidence="1 2" key="1">
    <citation type="submission" date="2024-05" db="EMBL/GenBank/DDBJ databases">
        <title>Haplotype-resolved chromosome-level genome assembly of Huyou (Citrus changshanensis).</title>
        <authorList>
            <person name="Miao C."/>
            <person name="Chen W."/>
            <person name="Wu Y."/>
            <person name="Wang L."/>
            <person name="Zhao S."/>
            <person name="Grierson D."/>
            <person name="Xu C."/>
            <person name="Chen K."/>
        </authorList>
    </citation>
    <scope>NUCLEOTIDE SEQUENCE [LARGE SCALE GENOMIC DNA]</scope>
    <source>
        <strain evidence="1">01-14</strain>
        <tissue evidence="1">Leaf</tissue>
    </source>
</reference>
<evidence type="ECO:0000313" key="1">
    <source>
        <dbReference type="EMBL" id="KAK9214438.1"/>
    </source>
</evidence>
<name>A0AAP0QPM6_9ROSI</name>
<accession>A0AAP0QPM6</accession>
<organism evidence="1 2">
    <name type="scientific">Citrus x changshan-huyou</name>
    <dbReference type="NCBI Taxonomy" id="2935761"/>
    <lineage>
        <taxon>Eukaryota</taxon>
        <taxon>Viridiplantae</taxon>
        <taxon>Streptophyta</taxon>
        <taxon>Embryophyta</taxon>
        <taxon>Tracheophyta</taxon>
        <taxon>Spermatophyta</taxon>
        <taxon>Magnoliopsida</taxon>
        <taxon>eudicotyledons</taxon>
        <taxon>Gunneridae</taxon>
        <taxon>Pentapetalae</taxon>
        <taxon>rosids</taxon>
        <taxon>malvids</taxon>
        <taxon>Sapindales</taxon>
        <taxon>Rutaceae</taxon>
        <taxon>Aurantioideae</taxon>
        <taxon>Citrus</taxon>
    </lineage>
</organism>
<gene>
    <name evidence="1" type="ORF">WN944_006430</name>
</gene>
<comment type="caution">
    <text evidence="1">The sequence shown here is derived from an EMBL/GenBank/DDBJ whole genome shotgun (WGS) entry which is preliminary data.</text>
</comment>
<keyword evidence="2" id="KW-1185">Reference proteome</keyword>
<dbReference type="Proteomes" id="UP001428341">
    <property type="component" value="Unassembled WGS sequence"/>
</dbReference>
<protein>
    <submittedName>
        <fullName evidence="1">Uncharacterized protein</fullName>
    </submittedName>
</protein>
<sequence length="56" mass="6690">MQFLLQLYWPGFRELPELSEEDGVSQTKYKKISHILHMVSMHRKSVIFKGLRKSLQ</sequence>
<dbReference type="EMBL" id="JBCGBO010000003">
    <property type="protein sequence ID" value="KAK9214438.1"/>
    <property type="molecule type" value="Genomic_DNA"/>
</dbReference>